<dbReference type="InterPro" id="IPR002110">
    <property type="entry name" value="Ankyrin_rpt"/>
</dbReference>
<dbReference type="PANTHER" id="PTHR24141:SF1">
    <property type="entry name" value="2-5A-DEPENDENT RIBONUCLEASE"/>
    <property type="match status" value="1"/>
</dbReference>
<dbReference type="OrthoDB" id="60433at2759"/>
<protein>
    <submittedName>
        <fullName evidence="3">Ankyrin</fullName>
    </submittedName>
</protein>
<comment type="caution">
    <text evidence="3">The sequence shown here is derived from an EMBL/GenBank/DDBJ whole genome shotgun (WGS) entry which is preliminary data.</text>
</comment>
<dbReference type="GO" id="GO:0004540">
    <property type="term" value="F:RNA nuclease activity"/>
    <property type="evidence" value="ECO:0007669"/>
    <property type="project" value="TreeGrafter"/>
</dbReference>
<evidence type="ECO:0000256" key="1">
    <source>
        <dbReference type="ARBA" id="ARBA00022737"/>
    </source>
</evidence>
<accession>A0A317SUI2</accession>
<dbReference type="Proteomes" id="UP000246991">
    <property type="component" value="Unassembled WGS sequence"/>
</dbReference>
<name>A0A317SUI2_9PEZI</name>
<dbReference type="AlphaFoldDB" id="A0A317SUI2"/>
<dbReference type="InterPro" id="IPR036770">
    <property type="entry name" value="Ankyrin_rpt-contain_sf"/>
</dbReference>
<evidence type="ECO:0000313" key="4">
    <source>
        <dbReference type="Proteomes" id="UP000246991"/>
    </source>
</evidence>
<evidence type="ECO:0000313" key="3">
    <source>
        <dbReference type="EMBL" id="PWW76781.1"/>
    </source>
</evidence>
<dbReference type="SUPFAM" id="SSF48403">
    <property type="entry name" value="Ankyrin repeat"/>
    <property type="match status" value="1"/>
</dbReference>
<proteinExistence type="predicted"/>
<evidence type="ECO:0000256" key="2">
    <source>
        <dbReference type="ARBA" id="ARBA00023043"/>
    </source>
</evidence>
<dbReference type="GO" id="GO:0003723">
    <property type="term" value="F:RNA binding"/>
    <property type="evidence" value="ECO:0007669"/>
    <property type="project" value="TreeGrafter"/>
</dbReference>
<keyword evidence="1" id="KW-0677">Repeat</keyword>
<sequence>MRLLLANATDLIGITALSRAIPEGRQEIVRLFLAGPRTDTNHCDIRGRTPLVAAYVVGHFGVFVLLLEDPRTEVNVADTDGRTSLHWCAEKAGPWMRTPFLAAVAEQHAEVTRILATDARVDINMNGGSSERPLVVAAEKGLSDPVEMLPQREDADFTSSALKCNASSFENLENSYGASTAKVIMNHLAKIGESSGASSATKCRHP</sequence>
<organism evidence="3 4">
    <name type="scientific">Tuber magnatum</name>
    <name type="common">white Piedmont truffle</name>
    <dbReference type="NCBI Taxonomy" id="42249"/>
    <lineage>
        <taxon>Eukaryota</taxon>
        <taxon>Fungi</taxon>
        <taxon>Dikarya</taxon>
        <taxon>Ascomycota</taxon>
        <taxon>Pezizomycotina</taxon>
        <taxon>Pezizomycetes</taxon>
        <taxon>Pezizales</taxon>
        <taxon>Tuberaceae</taxon>
        <taxon>Tuber</taxon>
    </lineage>
</organism>
<dbReference type="Gene3D" id="1.25.40.20">
    <property type="entry name" value="Ankyrin repeat-containing domain"/>
    <property type="match status" value="2"/>
</dbReference>
<keyword evidence="2" id="KW-0040">ANK repeat</keyword>
<dbReference type="STRING" id="42249.A0A317SUI2"/>
<dbReference type="GO" id="GO:0006396">
    <property type="term" value="P:RNA processing"/>
    <property type="evidence" value="ECO:0007669"/>
    <property type="project" value="TreeGrafter"/>
</dbReference>
<dbReference type="Pfam" id="PF12796">
    <property type="entry name" value="Ank_2"/>
    <property type="match status" value="1"/>
</dbReference>
<dbReference type="EMBL" id="PYWC01000030">
    <property type="protein sequence ID" value="PWW76781.1"/>
    <property type="molecule type" value="Genomic_DNA"/>
</dbReference>
<keyword evidence="4" id="KW-1185">Reference proteome</keyword>
<dbReference type="PANTHER" id="PTHR24141">
    <property type="entry name" value="2-5A-DEPENDENT RIBONUCLEASE"/>
    <property type="match status" value="1"/>
</dbReference>
<reference evidence="3 4" key="1">
    <citation type="submission" date="2018-03" db="EMBL/GenBank/DDBJ databases">
        <title>Genomes of Pezizomycetes fungi and the evolution of truffles.</title>
        <authorList>
            <person name="Murat C."/>
            <person name="Payen T."/>
            <person name="Noel B."/>
            <person name="Kuo A."/>
            <person name="Martin F.M."/>
        </authorList>
    </citation>
    <scope>NUCLEOTIDE SEQUENCE [LARGE SCALE GENOMIC DNA]</scope>
    <source>
        <strain evidence="3">091103-1</strain>
    </source>
</reference>
<gene>
    <name evidence="3" type="ORF">C7212DRAFT_344255</name>
</gene>